<reference evidence="3" key="1">
    <citation type="journal article" date="2019" name="Int. J. Syst. Evol. Microbiol.">
        <title>The Global Catalogue of Microorganisms (GCM) 10K type strain sequencing project: providing services to taxonomists for standard genome sequencing and annotation.</title>
        <authorList>
            <consortium name="The Broad Institute Genomics Platform"/>
            <consortium name="The Broad Institute Genome Sequencing Center for Infectious Disease"/>
            <person name="Wu L."/>
            <person name="Ma J."/>
        </authorList>
    </citation>
    <scope>NUCLEOTIDE SEQUENCE [LARGE SCALE GENOMIC DNA]</scope>
    <source>
        <strain evidence="3">KCTC 42808</strain>
    </source>
</reference>
<dbReference type="EMBL" id="JBHULM010000011">
    <property type="protein sequence ID" value="MFD2542774.1"/>
    <property type="molecule type" value="Genomic_DNA"/>
</dbReference>
<accession>A0ABW5K1F0</accession>
<dbReference type="Proteomes" id="UP001597467">
    <property type="component" value="Unassembled WGS sequence"/>
</dbReference>
<comment type="caution">
    <text evidence="2">The sequence shown here is derived from an EMBL/GenBank/DDBJ whole genome shotgun (WGS) entry which is preliminary data.</text>
</comment>
<proteinExistence type="predicted"/>
<dbReference type="Gene3D" id="3.30.750.24">
    <property type="entry name" value="STAS domain"/>
    <property type="match status" value="1"/>
</dbReference>
<feature type="domain" description="STAS" evidence="1">
    <location>
        <begin position="12"/>
        <end position="92"/>
    </location>
</feature>
<dbReference type="InterPro" id="IPR036513">
    <property type="entry name" value="STAS_dom_sf"/>
</dbReference>
<evidence type="ECO:0000313" key="2">
    <source>
        <dbReference type="EMBL" id="MFD2542774.1"/>
    </source>
</evidence>
<dbReference type="PROSITE" id="PS50801">
    <property type="entry name" value="STAS"/>
    <property type="match status" value="1"/>
</dbReference>
<sequence length="92" mass="10430">MALTITQKENTITLEGALNANTLKSFKNHFNVVLNTSKNLTLDIDKVTEIDASGMHELKEMYKNAIHNNNIFFVIGYGCKDVYEDFKYPNVA</sequence>
<dbReference type="SUPFAM" id="SSF52091">
    <property type="entry name" value="SpoIIaa-like"/>
    <property type="match status" value="1"/>
</dbReference>
<evidence type="ECO:0000259" key="1">
    <source>
        <dbReference type="PROSITE" id="PS50801"/>
    </source>
</evidence>
<keyword evidence="3" id="KW-1185">Reference proteome</keyword>
<organism evidence="2 3">
    <name type="scientific">Lacinutrix gracilariae</name>
    <dbReference type="NCBI Taxonomy" id="1747198"/>
    <lineage>
        <taxon>Bacteria</taxon>
        <taxon>Pseudomonadati</taxon>
        <taxon>Bacteroidota</taxon>
        <taxon>Flavobacteriia</taxon>
        <taxon>Flavobacteriales</taxon>
        <taxon>Flavobacteriaceae</taxon>
        <taxon>Lacinutrix</taxon>
    </lineage>
</organism>
<protein>
    <submittedName>
        <fullName evidence="2">STAS domain-containing protein</fullName>
    </submittedName>
</protein>
<dbReference type="Pfam" id="PF01740">
    <property type="entry name" value="STAS"/>
    <property type="match status" value="1"/>
</dbReference>
<gene>
    <name evidence="2" type="ORF">ACFSSB_10635</name>
</gene>
<evidence type="ECO:0000313" key="3">
    <source>
        <dbReference type="Proteomes" id="UP001597467"/>
    </source>
</evidence>
<name>A0ABW5K1F0_9FLAO</name>
<dbReference type="InterPro" id="IPR002645">
    <property type="entry name" value="STAS_dom"/>
</dbReference>
<dbReference type="RefSeq" id="WP_379903998.1">
    <property type="nucleotide sequence ID" value="NZ_JBHULM010000011.1"/>
</dbReference>